<dbReference type="Gene3D" id="3.30.230.10">
    <property type="match status" value="1"/>
</dbReference>
<sequence>MNKTIGVLAHVDAGKTTFCEQILYHTNSIRNRGRVDFKNTFLDNHEIERQRGITIFSEQGVFEYNNSNYYLVDTPGHIDFSADMERAISIMDYAVVVISSVEKIQSHTKTVFRLLKNNNIPIIFFANKTDREGSDIELLIQDIKDNLTSDVIDLSENLTIENNNELSDKLIEFIAERDDLLFEKYLNDEYENDLWINRLKEMVKTSNIYPLLKGSALHDIGIDECLQKIDFLTYTSYDENKKFIGKVYKVKYDENKNRITYIKALQGKLKVKDEVKYNHKDKILSEKINSIRVYNSNKYEAVNDIKAGQIFAVTGITQAISKDYICQIDYNLNDINKISNKNEIIPTLKSKVIFDKSLNIKDILNAFEILDSEEPALNLVWDEYLKEIHIHVMGKIQLEILKDVIKNRFGIDIEFGKCEILYKETVKEKTIGYGHFEPLGHYAEVHLLIEPNKRDSNITFKNNAHVDDISIGNQNLIRTHLFEKEHKGVLCGYPLTDLSITLLIGRSHNKHTSGGDFRQATLRALRQGLDKVESILLEPYYKFRIEVDLNNMGRVLSDIQKMNGEFNPPETFKDKTIIEGRGPVATFMEYSLELATFTKGNGTISLVFDGYDICHNSQEVIEQTGYNKDSDSEYTSNSIFCSKGQAYVVPSKDVKNHMHCLK</sequence>
<evidence type="ECO:0000256" key="4">
    <source>
        <dbReference type="ARBA" id="ARBA00023251"/>
    </source>
</evidence>
<dbReference type="InterPro" id="IPR000640">
    <property type="entry name" value="EFG_V-like"/>
</dbReference>
<dbReference type="InterPro" id="IPR000795">
    <property type="entry name" value="T_Tr_GTP-bd_dom"/>
</dbReference>
<evidence type="ECO:0000313" key="6">
    <source>
        <dbReference type="EMBL" id="SDL67162.1"/>
    </source>
</evidence>
<proteinExistence type="predicted"/>
<dbReference type="NCBIfam" id="TIGR00231">
    <property type="entry name" value="small_GTP"/>
    <property type="match status" value="1"/>
</dbReference>
<dbReference type="InterPro" id="IPR005517">
    <property type="entry name" value="Transl_elong_EFG/EF2_IV"/>
</dbReference>
<dbReference type="InterPro" id="IPR014721">
    <property type="entry name" value="Ribsml_uS5_D2-typ_fold_subgr"/>
</dbReference>
<dbReference type="CDD" id="cd03711">
    <property type="entry name" value="Tet_C"/>
    <property type="match status" value="1"/>
</dbReference>
<dbReference type="Pfam" id="PF03764">
    <property type="entry name" value="EFG_IV"/>
    <property type="match status" value="1"/>
</dbReference>
<dbReference type="SUPFAM" id="SSF52540">
    <property type="entry name" value="P-loop containing nucleoside triphosphate hydrolases"/>
    <property type="match status" value="1"/>
</dbReference>
<dbReference type="RefSeq" id="WP_092724720.1">
    <property type="nucleotide sequence ID" value="NZ_FNGW01000003.1"/>
</dbReference>
<dbReference type="SUPFAM" id="SSF54211">
    <property type="entry name" value="Ribosomal protein S5 domain 2-like"/>
    <property type="match status" value="1"/>
</dbReference>
<gene>
    <name evidence="6" type="ORF">SAMN04515677_1032</name>
</gene>
<dbReference type="SUPFAM" id="SSF54980">
    <property type="entry name" value="EF-G C-terminal domain-like"/>
    <property type="match status" value="2"/>
</dbReference>
<dbReference type="Pfam" id="PF00679">
    <property type="entry name" value="EFG_C"/>
    <property type="match status" value="1"/>
</dbReference>
<dbReference type="PROSITE" id="PS51722">
    <property type="entry name" value="G_TR_2"/>
    <property type="match status" value="1"/>
</dbReference>
<dbReference type="InterPro" id="IPR005225">
    <property type="entry name" value="Small_GTP-bd"/>
</dbReference>
<keyword evidence="7" id="KW-1185">Reference proteome</keyword>
<dbReference type="Gene3D" id="2.40.30.10">
    <property type="entry name" value="Translation factors"/>
    <property type="match status" value="1"/>
</dbReference>
<keyword evidence="4" id="KW-0046">Antibiotic resistance</keyword>
<dbReference type="Proteomes" id="UP000199068">
    <property type="component" value="Unassembled WGS sequence"/>
</dbReference>
<dbReference type="InterPro" id="IPR020568">
    <property type="entry name" value="Ribosomal_Su5_D2-typ_SF"/>
</dbReference>
<protein>
    <submittedName>
        <fullName evidence="6">Small GTP-binding protein domain-containing protein</fullName>
    </submittedName>
</protein>
<dbReference type="STRING" id="1121325.SAMN04515677_1032"/>
<dbReference type="PANTHER" id="PTHR43261:SF1">
    <property type="entry name" value="RIBOSOME-RELEASING FACTOR 2, MITOCHONDRIAL"/>
    <property type="match status" value="1"/>
</dbReference>
<dbReference type="Pfam" id="PF00009">
    <property type="entry name" value="GTP_EFTU"/>
    <property type="match status" value="1"/>
</dbReference>
<evidence type="ECO:0000256" key="1">
    <source>
        <dbReference type="ARBA" id="ARBA00022741"/>
    </source>
</evidence>
<dbReference type="Gene3D" id="3.30.70.240">
    <property type="match status" value="1"/>
</dbReference>
<name>A0A1G9LYT4_9FIRM</name>
<dbReference type="InterPro" id="IPR035650">
    <property type="entry name" value="Tet_C"/>
</dbReference>
<dbReference type="InterPro" id="IPR009000">
    <property type="entry name" value="Transl_B-barrel_sf"/>
</dbReference>
<keyword evidence="2" id="KW-0648">Protein biosynthesis</keyword>
<keyword evidence="3" id="KW-0342">GTP-binding</keyword>
<accession>A0A1G9LYT4</accession>
<evidence type="ECO:0000313" key="7">
    <source>
        <dbReference type="Proteomes" id="UP000199068"/>
    </source>
</evidence>
<dbReference type="GO" id="GO:0046677">
    <property type="term" value="P:response to antibiotic"/>
    <property type="evidence" value="ECO:0007669"/>
    <property type="project" value="UniProtKB-KW"/>
</dbReference>
<dbReference type="GO" id="GO:0032790">
    <property type="term" value="P:ribosome disassembly"/>
    <property type="evidence" value="ECO:0007669"/>
    <property type="project" value="TreeGrafter"/>
</dbReference>
<dbReference type="GO" id="GO:0003924">
    <property type="term" value="F:GTPase activity"/>
    <property type="evidence" value="ECO:0007669"/>
    <property type="project" value="InterPro"/>
</dbReference>
<dbReference type="SMART" id="SM00838">
    <property type="entry name" value="EFG_C"/>
    <property type="match status" value="1"/>
</dbReference>
<evidence type="ECO:0000256" key="2">
    <source>
        <dbReference type="ARBA" id="ARBA00022917"/>
    </source>
</evidence>
<keyword evidence="1" id="KW-0547">Nucleotide-binding</keyword>
<dbReference type="Gene3D" id="3.40.50.300">
    <property type="entry name" value="P-loop containing nucleotide triphosphate hydrolases"/>
    <property type="match status" value="1"/>
</dbReference>
<reference evidence="6 7" key="1">
    <citation type="submission" date="2016-10" db="EMBL/GenBank/DDBJ databases">
        <authorList>
            <person name="de Groot N.N."/>
        </authorList>
    </citation>
    <scope>NUCLEOTIDE SEQUENCE [LARGE SCALE GENOMIC DNA]</scope>
    <source>
        <strain evidence="6 7">DSM 797</strain>
    </source>
</reference>
<dbReference type="SUPFAM" id="SSF50447">
    <property type="entry name" value="Translation proteins"/>
    <property type="match status" value="1"/>
</dbReference>
<dbReference type="GO" id="GO:0006412">
    <property type="term" value="P:translation"/>
    <property type="evidence" value="ECO:0007669"/>
    <property type="project" value="UniProtKB-KW"/>
</dbReference>
<dbReference type="PRINTS" id="PR00315">
    <property type="entry name" value="ELONGATNFCT"/>
</dbReference>
<evidence type="ECO:0000259" key="5">
    <source>
        <dbReference type="PROSITE" id="PS51722"/>
    </source>
</evidence>
<dbReference type="Pfam" id="PF14492">
    <property type="entry name" value="EFG_III"/>
    <property type="match status" value="1"/>
</dbReference>
<dbReference type="PANTHER" id="PTHR43261">
    <property type="entry name" value="TRANSLATION ELONGATION FACTOR G-RELATED"/>
    <property type="match status" value="1"/>
</dbReference>
<dbReference type="AlphaFoldDB" id="A0A1G9LYT4"/>
<dbReference type="SMART" id="SM00889">
    <property type="entry name" value="EFG_IV"/>
    <property type="match status" value="1"/>
</dbReference>
<feature type="domain" description="Tr-type G" evidence="5">
    <location>
        <begin position="1"/>
        <end position="237"/>
    </location>
</feature>
<organism evidence="6 7">
    <name type="scientific">Romboutsia lituseburensis DSM 797</name>
    <dbReference type="NCBI Taxonomy" id="1121325"/>
    <lineage>
        <taxon>Bacteria</taxon>
        <taxon>Bacillati</taxon>
        <taxon>Bacillota</taxon>
        <taxon>Clostridia</taxon>
        <taxon>Peptostreptococcales</taxon>
        <taxon>Peptostreptococcaceae</taxon>
        <taxon>Romboutsia</taxon>
    </lineage>
</organism>
<dbReference type="InterPro" id="IPR035647">
    <property type="entry name" value="EFG_III/V"/>
</dbReference>
<evidence type="ECO:0000256" key="3">
    <source>
        <dbReference type="ARBA" id="ARBA00023134"/>
    </source>
</evidence>
<dbReference type="EMBL" id="FNGW01000003">
    <property type="protein sequence ID" value="SDL67162.1"/>
    <property type="molecule type" value="Genomic_DNA"/>
</dbReference>
<dbReference type="InterPro" id="IPR041095">
    <property type="entry name" value="EFG_II"/>
</dbReference>
<dbReference type="InterPro" id="IPR027417">
    <property type="entry name" value="P-loop_NTPase"/>
</dbReference>
<dbReference type="PRINTS" id="PR01037">
    <property type="entry name" value="TCRTETOQM"/>
</dbReference>
<dbReference type="GO" id="GO:0005525">
    <property type="term" value="F:GTP binding"/>
    <property type="evidence" value="ECO:0007669"/>
    <property type="project" value="UniProtKB-KW"/>
</dbReference>
<dbReference type="Gene3D" id="3.30.70.870">
    <property type="entry name" value="Elongation Factor G (Translational Gtpase), domain 3"/>
    <property type="match status" value="1"/>
</dbReference>